<feature type="region of interest" description="Disordered" evidence="1">
    <location>
        <begin position="120"/>
        <end position="140"/>
    </location>
</feature>
<dbReference type="RefSeq" id="WP_059488293.1">
    <property type="nucleotide sequence ID" value="NZ_CABVPM010000018.1"/>
</dbReference>
<name>A0A6L3MU71_9BURK</name>
<protein>
    <submittedName>
        <fullName evidence="3">Helix-turn-helix transcriptional regulator</fullName>
    </submittedName>
</protein>
<dbReference type="Proteomes" id="UP000473470">
    <property type="component" value="Unassembled WGS sequence"/>
</dbReference>
<dbReference type="Pfam" id="PF13560">
    <property type="entry name" value="HTH_31"/>
    <property type="match status" value="1"/>
</dbReference>
<dbReference type="CDD" id="cd00093">
    <property type="entry name" value="HTH_XRE"/>
    <property type="match status" value="1"/>
</dbReference>
<sequence length="140" mass="15445">MSPFSVALRQLRAEYDVAQGELANRLGLRQSYISQLERGAKLPKDKGLVRKIVQALHLHPQEEASLWQAFQASRKFDFPPSDAPAAAYRYFAKLSDALPRLSSADFNVLSTFLDSVGDDDAMSKVGTSESTPESQAEVPM</sequence>
<dbReference type="PROSITE" id="PS50943">
    <property type="entry name" value="HTH_CROC1"/>
    <property type="match status" value="1"/>
</dbReference>
<accession>A0A6L3MU71</accession>
<comment type="caution">
    <text evidence="3">The sequence shown here is derived from an EMBL/GenBank/DDBJ whole genome shotgun (WGS) entry which is preliminary data.</text>
</comment>
<dbReference type="InterPro" id="IPR010982">
    <property type="entry name" value="Lambda_DNA-bd_dom_sf"/>
</dbReference>
<feature type="compositionally biased region" description="Polar residues" evidence="1">
    <location>
        <begin position="125"/>
        <end position="134"/>
    </location>
</feature>
<dbReference type="SUPFAM" id="SSF47413">
    <property type="entry name" value="lambda repressor-like DNA-binding domains"/>
    <property type="match status" value="1"/>
</dbReference>
<dbReference type="SMART" id="SM00530">
    <property type="entry name" value="HTH_XRE"/>
    <property type="match status" value="1"/>
</dbReference>
<proteinExistence type="predicted"/>
<dbReference type="InterPro" id="IPR001387">
    <property type="entry name" value="Cro/C1-type_HTH"/>
</dbReference>
<dbReference type="Gene3D" id="1.10.260.40">
    <property type="entry name" value="lambda repressor-like DNA-binding domains"/>
    <property type="match status" value="1"/>
</dbReference>
<feature type="domain" description="HTH cro/C1-type" evidence="2">
    <location>
        <begin position="8"/>
        <end position="64"/>
    </location>
</feature>
<evidence type="ECO:0000313" key="4">
    <source>
        <dbReference type="Proteomes" id="UP000473470"/>
    </source>
</evidence>
<gene>
    <name evidence="3" type="ORF">F7R25_21005</name>
</gene>
<evidence type="ECO:0000259" key="2">
    <source>
        <dbReference type="PROSITE" id="PS50943"/>
    </source>
</evidence>
<reference evidence="3 4" key="1">
    <citation type="submission" date="2019-09" db="EMBL/GenBank/DDBJ databases">
        <title>Draft genome sequences of 48 bacterial type strains from the CCUG.</title>
        <authorList>
            <person name="Tunovic T."/>
            <person name="Pineiro-Iglesias B."/>
            <person name="Unosson C."/>
            <person name="Inganas E."/>
            <person name="Ohlen M."/>
            <person name="Cardew S."/>
            <person name="Jensie-Markopoulos S."/>
            <person name="Salva-Serra F."/>
            <person name="Jaen-Luchoro D."/>
            <person name="Karlsson R."/>
            <person name="Svensson-Stadler L."/>
            <person name="Chun J."/>
            <person name="Moore E."/>
        </authorList>
    </citation>
    <scope>NUCLEOTIDE SEQUENCE [LARGE SCALE GENOMIC DNA]</scope>
    <source>
        <strain evidence="3 4">CCUG 65686</strain>
    </source>
</reference>
<dbReference type="EMBL" id="VZOK01000032">
    <property type="protein sequence ID" value="KAB0636003.1"/>
    <property type="molecule type" value="Genomic_DNA"/>
</dbReference>
<dbReference type="GO" id="GO:0003677">
    <property type="term" value="F:DNA binding"/>
    <property type="evidence" value="ECO:0007669"/>
    <property type="project" value="InterPro"/>
</dbReference>
<evidence type="ECO:0000256" key="1">
    <source>
        <dbReference type="SAM" id="MobiDB-lite"/>
    </source>
</evidence>
<evidence type="ECO:0000313" key="3">
    <source>
        <dbReference type="EMBL" id="KAB0636003.1"/>
    </source>
</evidence>
<dbReference type="AlphaFoldDB" id="A0A6L3MU71"/>
<organism evidence="3 4">
    <name type="scientific">Burkholderia stagnalis</name>
    <dbReference type="NCBI Taxonomy" id="1503054"/>
    <lineage>
        <taxon>Bacteria</taxon>
        <taxon>Pseudomonadati</taxon>
        <taxon>Pseudomonadota</taxon>
        <taxon>Betaproteobacteria</taxon>
        <taxon>Burkholderiales</taxon>
        <taxon>Burkholderiaceae</taxon>
        <taxon>Burkholderia</taxon>
        <taxon>Burkholderia cepacia complex</taxon>
    </lineage>
</organism>